<keyword evidence="3" id="KW-0133">Cell shape</keyword>
<dbReference type="AlphaFoldDB" id="A0A7X1AX03"/>
<feature type="transmembrane region" description="Helical" evidence="6">
    <location>
        <begin position="321"/>
        <end position="343"/>
    </location>
</feature>
<dbReference type="GO" id="GO:0015648">
    <property type="term" value="F:lipid-linked peptidoglycan transporter activity"/>
    <property type="evidence" value="ECO:0007669"/>
    <property type="project" value="TreeGrafter"/>
</dbReference>
<dbReference type="GO" id="GO:0051301">
    <property type="term" value="P:cell division"/>
    <property type="evidence" value="ECO:0007669"/>
    <property type="project" value="InterPro"/>
</dbReference>
<evidence type="ECO:0000313" key="7">
    <source>
        <dbReference type="EMBL" id="MBC2600375.1"/>
    </source>
</evidence>
<proteinExistence type="predicted"/>
<dbReference type="Pfam" id="PF01098">
    <property type="entry name" value="FTSW_RODA_SPOVE"/>
    <property type="match status" value="1"/>
</dbReference>
<dbReference type="Proteomes" id="UP000525652">
    <property type="component" value="Unassembled WGS sequence"/>
</dbReference>
<dbReference type="GO" id="GO:0032153">
    <property type="term" value="C:cell division site"/>
    <property type="evidence" value="ECO:0007669"/>
    <property type="project" value="TreeGrafter"/>
</dbReference>
<feature type="transmembrane region" description="Helical" evidence="6">
    <location>
        <begin position="27"/>
        <end position="48"/>
    </location>
</feature>
<comment type="subcellular location">
    <subcellularLocation>
        <location evidence="1">Membrane</location>
        <topology evidence="1">Multi-pass membrane protein</topology>
    </subcellularLocation>
</comment>
<organism evidence="7 8">
    <name type="scientific">Puniceicoccus vermicola</name>
    <dbReference type="NCBI Taxonomy" id="388746"/>
    <lineage>
        <taxon>Bacteria</taxon>
        <taxon>Pseudomonadati</taxon>
        <taxon>Verrucomicrobiota</taxon>
        <taxon>Opitutia</taxon>
        <taxon>Puniceicoccales</taxon>
        <taxon>Puniceicoccaceae</taxon>
        <taxon>Puniceicoccus</taxon>
    </lineage>
</organism>
<evidence type="ECO:0000313" key="8">
    <source>
        <dbReference type="Proteomes" id="UP000525652"/>
    </source>
</evidence>
<evidence type="ECO:0000256" key="4">
    <source>
        <dbReference type="ARBA" id="ARBA00022989"/>
    </source>
</evidence>
<evidence type="ECO:0000256" key="1">
    <source>
        <dbReference type="ARBA" id="ARBA00004141"/>
    </source>
</evidence>
<evidence type="ECO:0000256" key="6">
    <source>
        <dbReference type="SAM" id="Phobius"/>
    </source>
</evidence>
<reference evidence="7 8" key="1">
    <citation type="submission" date="2020-07" db="EMBL/GenBank/DDBJ databases">
        <authorList>
            <person name="Feng X."/>
        </authorList>
    </citation>
    <scope>NUCLEOTIDE SEQUENCE [LARGE SCALE GENOMIC DNA]</scope>
    <source>
        <strain evidence="7 8">JCM14086</strain>
    </source>
</reference>
<dbReference type="GO" id="GO:0005886">
    <property type="term" value="C:plasma membrane"/>
    <property type="evidence" value="ECO:0007669"/>
    <property type="project" value="TreeGrafter"/>
</dbReference>
<gene>
    <name evidence="7" type="ORF">H5P30_01120</name>
</gene>
<protein>
    <submittedName>
        <fullName evidence="7">Rod shape-determining protein RodA</fullName>
    </submittedName>
</protein>
<dbReference type="PANTHER" id="PTHR30474:SF1">
    <property type="entry name" value="PEPTIDOGLYCAN GLYCOSYLTRANSFERASE MRDB"/>
    <property type="match status" value="1"/>
</dbReference>
<dbReference type="InterPro" id="IPR001182">
    <property type="entry name" value="FtsW/RodA"/>
</dbReference>
<dbReference type="GO" id="GO:0008360">
    <property type="term" value="P:regulation of cell shape"/>
    <property type="evidence" value="ECO:0007669"/>
    <property type="project" value="UniProtKB-KW"/>
</dbReference>
<dbReference type="PANTHER" id="PTHR30474">
    <property type="entry name" value="CELL CYCLE PROTEIN"/>
    <property type="match status" value="1"/>
</dbReference>
<dbReference type="EMBL" id="JACHVA010000016">
    <property type="protein sequence ID" value="MBC2600375.1"/>
    <property type="molecule type" value="Genomic_DNA"/>
</dbReference>
<accession>A0A7X1AX03</accession>
<evidence type="ECO:0000256" key="5">
    <source>
        <dbReference type="ARBA" id="ARBA00023136"/>
    </source>
</evidence>
<name>A0A7X1AX03_9BACT</name>
<comment type="caution">
    <text evidence="7">The sequence shown here is derived from an EMBL/GenBank/DDBJ whole genome shotgun (WGS) entry which is preliminary data.</text>
</comment>
<keyword evidence="2 6" id="KW-0812">Transmembrane</keyword>
<sequence>MLILALAGVCFIRSAQAYTGGGLWKMQIIWVVLGIGVYAFVSLINYKILLEKAHWFYAGSVFLLVLVETPLGVEIYGSRRWIDLGFFNLQPSELAKISVLIMIASVLARSRIGSFRNSLQTLFKVAGIAVLPMGLIFLQPDLGSTLVFPPLVFGLLYVSKLSDRFFYVSFAIFALLLSVVAFDCYQYYQYSYAAEPELLADESRPDYDELSILPMHDYQRDRILSFVVPELVDPRGIGDSWNVNQSLISIGSGGLFGKGWGLGTQALLGYLPPAVAHNDFIFAVLAEEKGFVGSTLALVLYAVIILNGFRVAGLSRDRFGMLLAVGVSVLLLVHVFINVGMTMGLTPVTGLPLPFMTYGGSFLLSCCVLQGLVQSVYRFRKDFS</sequence>
<feature type="transmembrane region" description="Helical" evidence="6">
    <location>
        <begin position="290"/>
        <end position="309"/>
    </location>
</feature>
<keyword evidence="4 6" id="KW-1133">Transmembrane helix</keyword>
<dbReference type="RefSeq" id="WP_185691135.1">
    <property type="nucleotide sequence ID" value="NZ_JACHVA010000016.1"/>
</dbReference>
<keyword evidence="5 6" id="KW-0472">Membrane</keyword>
<feature type="transmembrane region" description="Helical" evidence="6">
    <location>
        <begin position="142"/>
        <end position="158"/>
    </location>
</feature>
<evidence type="ECO:0000256" key="2">
    <source>
        <dbReference type="ARBA" id="ARBA00022692"/>
    </source>
</evidence>
<keyword evidence="8" id="KW-1185">Reference proteome</keyword>
<evidence type="ECO:0000256" key="3">
    <source>
        <dbReference type="ARBA" id="ARBA00022960"/>
    </source>
</evidence>
<feature type="transmembrane region" description="Helical" evidence="6">
    <location>
        <begin position="165"/>
        <end position="188"/>
    </location>
</feature>
<feature type="transmembrane region" description="Helical" evidence="6">
    <location>
        <begin position="55"/>
        <end position="73"/>
    </location>
</feature>
<feature type="transmembrane region" description="Helical" evidence="6">
    <location>
        <begin position="355"/>
        <end position="377"/>
    </location>
</feature>